<dbReference type="InterPro" id="IPR001539">
    <property type="entry name" value="Peptidase_U32"/>
</dbReference>
<name>A0A494Z2H0_9BACI</name>
<dbReference type="OrthoDB" id="9807498at2"/>
<dbReference type="Proteomes" id="UP000281813">
    <property type="component" value="Unassembled WGS sequence"/>
</dbReference>
<dbReference type="AlphaFoldDB" id="A0A494Z2H0"/>
<dbReference type="Pfam" id="PF01136">
    <property type="entry name" value="Peptidase_U32"/>
    <property type="match status" value="1"/>
</dbReference>
<dbReference type="InterPro" id="IPR051454">
    <property type="entry name" value="RNA/ubiquinone_mod_enzymes"/>
</dbReference>
<keyword evidence="2" id="KW-1185">Reference proteome</keyword>
<protein>
    <submittedName>
        <fullName evidence="1">U32 family peptidase</fullName>
    </submittedName>
</protein>
<sequence>MIELITTAESVEQAKALIQADIDMLYIGEKEFGLRLPTTFSREELIEMTTYAHEHGKKVRVAVNAIMHNNRIKSVIPYLEFLQEIEVDSITVGDPGVIHLMKKNALHLPYVFDAQTLVTSARQINFWVKRGAISAVLAREIPYLELKELASGVSVPLEILVYGATCIHQSKRPLVKNYFGFVGSDVSTKRQRGLFISEPKNKDTHYSIYEDNHGTHIFANNDINLLDELQVLNDLGVTEWKLDGIYTKGQDFISIAKIFVKAKTAIENEEWNEAMLEELNKQLLSFHPGERGLDKGFYEKDPSEIQ</sequence>
<evidence type="ECO:0000313" key="2">
    <source>
        <dbReference type="Proteomes" id="UP000281813"/>
    </source>
</evidence>
<reference evidence="1 2" key="1">
    <citation type="journal article" date="2015" name="Antonie Van Leeuwenhoek">
        <title>Oceanobacillus bengalensis sp. nov., a bacterium isolated from seawater of the Bay of Bengal.</title>
        <authorList>
            <person name="Yongchang O."/>
            <person name="Xiang W."/>
            <person name="Wang G."/>
        </authorList>
    </citation>
    <scope>NUCLEOTIDE SEQUENCE [LARGE SCALE GENOMIC DNA]</scope>
    <source>
        <strain evidence="1 2">MCCC 1K00260</strain>
    </source>
</reference>
<evidence type="ECO:0000313" key="1">
    <source>
        <dbReference type="EMBL" id="RKQ16601.1"/>
    </source>
</evidence>
<comment type="caution">
    <text evidence="1">The sequence shown here is derived from an EMBL/GenBank/DDBJ whole genome shotgun (WGS) entry which is preliminary data.</text>
</comment>
<organism evidence="1 2">
    <name type="scientific">Oceanobacillus bengalensis</name>
    <dbReference type="NCBI Taxonomy" id="1435466"/>
    <lineage>
        <taxon>Bacteria</taxon>
        <taxon>Bacillati</taxon>
        <taxon>Bacillota</taxon>
        <taxon>Bacilli</taxon>
        <taxon>Bacillales</taxon>
        <taxon>Bacillaceae</taxon>
        <taxon>Oceanobacillus</taxon>
    </lineage>
</organism>
<dbReference type="PANTHER" id="PTHR30217">
    <property type="entry name" value="PEPTIDASE U32 FAMILY"/>
    <property type="match status" value="1"/>
</dbReference>
<accession>A0A494Z2H0</accession>
<dbReference type="RefSeq" id="WP_121130011.1">
    <property type="nucleotide sequence ID" value="NZ_JBHUFK010000003.1"/>
</dbReference>
<dbReference type="PANTHER" id="PTHR30217:SF12">
    <property type="entry name" value="U32 FAMILY PEPTIDASE"/>
    <property type="match status" value="1"/>
</dbReference>
<dbReference type="EMBL" id="RBZO01000008">
    <property type="protein sequence ID" value="RKQ16601.1"/>
    <property type="molecule type" value="Genomic_DNA"/>
</dbReference>
<gene>
    <name evidence="1" type="ORF">D8M05_06910</name>
</gene>
<proteinExistence type="predicted"/>